<evidence type="ECO:0000313" key="1">
    <source>
        <dbReference type="EMBL" id="JAD67577.1"/>
    </source>
</evidence>
<name>A0A0A9C7U2_ARUDO</name>
<reference evidence="1" key="1">
    <citation type="submission" date="2014-09" db="EMBL/GenBank/DDBJ databases">
        <authorList>
            <person name="Magalhaes I.L.F."/>
            <person name="Oliveira U."/>
            <person name="Santos F.R."/>
            <person name="Vidigal T.H.D.A."/>
            <person name="Brescovit A.D."/>
            <person name="Santos A.J."/>
        </authorList>
    </citation>
    <scope>NUCLEOTIDE SEQUENCE</scope>
    <source>
        <tissue evidence="1">Shoot tissue taken approximately 20 cm above the soil surface</tissue>
    </source>
</reference>
<dbReference type="AlphaFoldDB" id="A0A0A9C7U2"/>
<reference evidence="1" key="2">
    <citation type="journal article" date="2015" name="Data Brief">
        <title>Shoot transcriptome of the giant reed, Arundo donax.</title>
        <authorList>
            <person name="Barrero R.A."/>
            <person name="Guerrero F.D."/>
            <person name="Moolhuijzen P."/>
            <person name="Goolsby J.A."/>
            <person name="Tidwell J."/>
            <person name="Bellgard S.E."/>
            <person name="Bellgard M.I."/>
        </authorList>
    </citation>
    <scope>NUCLEOTIDE SEQUENCE</scope>
    <source>
        <tissue evidence="1">Shoot tissue taken approximately 20 cm above the soil surface</tissue>
    </source>
</reference>
<accession>A0A0A9C7U2</accession>
<organism evidence="1">
    <name type="scientific">Arundo donax</name>
    <name type="common">Giant reed</name>
    <name type="synonym">Donax arundinaceus</name>
    <dbReference type="NCBI Taxonomy" id="35708"/>
    <lineage>
        <taxon>Eukaryota</taxon>
        <taxon>Viridiplantae</taxon>
        <taxon>Streptophyta</taxon>
        <taxon>Embryophyta</taxon>
        <taxon>Tracheophyta</taxon>
        <taxon>Spermatophyta</taxon>
        <taxon>Magnoliopsida</taxon>
        <taxon>Liliopsida</taxon>
        <taxon>Poales</taxon>
        <taxon>Poaceae</taxon>
        <taxon>PACMAD clade</taxon>
        <taxon>Arundinoideae</taxon>
        <taxon>Arundineae</taxon>
        <taxon>Arundo</taxon>
    </lineage>
</organism>
<dbReference type="EMBL" id="GBRH01230318">
    <property type="protein sequence ID" value="JAD67577.1"/>
    <property type="molecule type" value="Transcribed_RNA"/>
</dbReference>
<proteinExistence type="predicted"/>
<sequence>MSAHDSSSARPRAPAMHQIVLSGAMVLKIRSTSGAVPLKSENTVTSVLPKLPHYKSDERVETFAELLWDLFCCTTPPTREAPYTQIRGQLAKTNTMQHRKPDLPSKHTGHQDVLNVFLCLITKWAGIQVT</sequence>
<protein>
    <submittedName>
        <fullName evidence="1">Uncharacterized protein</fullName>
    </submittedName>
</protein>